<dbReference type="Pfam" id="PF10317">
    <property type="entry name" value="7TM_GPCR_Srd"/>
    <property type="match status" value="1"/>
</dbReference>
<feature type="transmembrane region" description="Helical" evidence="6">
    <location>
        <begin position="52"/>
        <end position="72"/>
    </location>
</feature>
<evidence type="ECO:0000256" key="6">
    <source>
        <dbReference type="SAM" id="Phobius"/>
    </source>
</evidence>
<comment type="subcellular location">
    <subcellularLocation>
        <location evidence="1">Membrane</location>
        <topology evidence="1">Multi-pass membrane protein</topology>
    </subcellularLocation>
</comment>
<dbReference type="SUPFAM" id="SSF81321">
    <property type="entry name" value="Family A G protein-coupled receptor-like"/>
    <property type="match status" value="1"/>
</dbReference>
<dbReference type="CTD" id="9817407"/>
<dbReference type="GeneID" id="9817407"/>
<dbReference type="OrthoDB" id="5816804at2759"/>
<dbReference type="InterPro" id="IPR019421">
    <property type="entry name" value="7TM_GPCR_serpentine_rcpt_Srd"/>
</dbReference>
<dbReference type="InterPro" id="IPR050920">
    <property type="entry name" value="Nematode_rcpt-like_delta"/>
</dbReference>
<evidence type="ECO:0000256" key="4">
    <source>
        <dbReference type="ARBA" id="ARBA00022989"/>
    </source>
</evidence>
<evidence type="ECO:0000256" key="3">
    <source>
        <dbReference type="ARBA" id="ARBA00022692"/>
    </source>
</evidence>
<dbReference type="AlphaFoldDB" id="E3MDY1"/>
<comment type="similarity">
    <text evidence="2">Belongs to the nematode receptor-like protein srd family.</text>
</comment>
<dbReference type="PANTHER" id="PTHR22945:SF33">
    <property type="entry name" value="SERPENTINE RECEPTOR CLASS DELTA-51"/>
    <property type="match status" value="1"/>
</dbReference>
<organism evidence="8">
    <name type="scientific">Caenorhabditis remanei</name>
    <name type="common">Caenorhabditis vulgaris</name>
    <dbReference type="NCBI Taxonomy" id="31234"/>
    <lineage>
        <taxon>Eukaryota</taxon>
        <taxon>Metazoa</taxon>
        <taxon>Ecdysozoa</taxon>
        <taxon>Nematoda</taxon>
        <taxon>Chromadorea</taxon>
        <taxon>Rhabditida</taxon>
        <taxon>Rhabditina</taxon>
        <taxon>Rhabditomorpha</taxon>
        <taxon>Rhabditoidea</taxon>
        <taxon>Rhabditidae</taxon>
        <taxon>Peloderinae</taxon>
        <taxon>Caenorhabditis</taxon>
    </lineage>
</organism>
<feature type="transmembrane region" description="Helical" evidence="6">
    <location>
        <begin position="196"/>
        <end position="216"/>
    </location>
</feature>
<sequence length="342" mass="39188">MTFSFRMVAVEKKLELFISVYYSISITLALLTNLLLLFIMKTTKSSLLKDMQYYLLNTAIFEMIVGSSTFFAQCRPVANKSTLAVFCYGPCKYFGQNTCFVTFAVVQCSVVAASFSILLSFYYRYRLLKLHQTNTNNHAKIFIIFLTFPTTMMIFQLLTDSDYAIVEAETREMHPDYDYTTNALIGFSDSKGVGAIIAQLLISLGVYVAPLIAFYYRRKINNIISTNTVQRIPVAYCKQLINGLLIQTLIPFCVYIPPYSYFLYSQISGESNLYLEYLLNIFGSFTAFINPLLTFYFVLPYRRALCKRVFKYLPSISEEGTEITTFPTNANFQRRNTASTKL</sequence>
<feature type="transmembrane region" description="Helical" evidence="6">
    <location>
        <begin position="141"/>
        <end position="158"/>
    </location>
</feature>
<keyword evidence="8" id="KW-1185">Reference proteome</keyword>
<protein>
    <submittedName>
        <fullName evidence="7">CRE-SRD-51 protein</fullName>
    </submittedName>
</protein>
<dbReference type="Gene3D" id="1.20.1070.10">
    <property type="entry name" value="Rhodopsin 7-helix transmembrane proteins"/>
    <property type="match status" value="1"/>
</dbReference>
<feature type="transmembrane region" description="Helical" evidence="6">
    <location>
        <begin position="236"/>
        <end position="257"/>
    </location>
</feature>
<evidence type="ECO:0000313" key="7">
    <source>
        <dbReference type="EMBL" id="EFO99560.1"/>
    </source>
</evidence>
<evidence type="ECO:0000256" key="1">
    <source>
        <dbReference type="ARBA" id="ARBA00004141"/>
    </source>
</evidence>
<feature type="transmembrane region" description="Helical" evidence="6">
    <location>
        <begin position="20"/>
        <end position="40"/>
    </location>
</feature>
<accession>E3MDY1</accession>
<dbReference type="KEGG" id="crq:GCK72_025718"/>
<dbReference type="HOGENOM" id="CLU_057924_3_0_1"/>
<dbReference type="InParanoid" id="E3MDY1"/>
<dbReference type="Proteomes" id="UP000008281">
    <property type="component" value="Unassembled WGS sequence"/>
</dbReference>
<dbReference type="OMA" id="QCRPVAN"/>
<dbReference type="RefSeq" id="XP_003105642.2">
    <property type="nucleotide sequence ID" value="XM_003105594.2"/>
</dbReference>
<keyword evidence="4 6" id="KW-1133">Transmembrane helix</keyword>
<evidence type="ECO:0000313" key="8">
    <source>
        <dbReference type="Proteomes" id="UP000008281"/>
    </source>
</evidence>
<keyword evidence="3 6" id="KW-0812">Transmembrane</keyword>
<feature type="transmembrane region" description="Helical" evidence="6">
    <location>
        <begin position="277"/>
        <end position="299"/>
    </location>
</feature>
<evidence type="ECO:0000256" key="2">
    <source>
        <dbReference type="ARBA" id="ARBA00009166"/>
    </source>
</evidence>
<dbReference type="eggNOG" id="ENOG502TGB2">
    <property type="taxonomic scope" value="Eukaryota"/>
</dbReference>
<dbReference type="FunCoup" id="E3MDY1">
    <property type="interactions" value="11"/>
</dbReference>
<feature type="transmembrane region" description="Helical" evidence="6">
    <location>
        <begin position="100"/>
        <end position="121"/>
    </location>
</feature>
<evidence type="ECO:0000256" key="5">
    <source>
        <dbReference type="ARBA" id="ARBA00023136"/>
    </source>
</evidence>
<keyword evidence="5 6" id="KW-0472">Membrane</keyword>
<reference evidence="7" key="1">
    <citation type="submission" date="2007-07" db="EMBL/GenBank/DDBJ databases">
        <title>PCAP assembly of the Caenorhabditis remanei genome.</title>
        <authorList>
            <consortium name="The Caenorhabditis remanei Sequencing Consortium"/>
            <person name="Wilson R.K."/>
        </authorList>
    </citation>
    <scope>NUCLEOTIDE SEQUENCE [LARGE SCALE GENOMIC DNA]</scope>
    <source>
        <strain evidence="7">PB4641</strain>
    </source>
</reference>
<proteinExistence type="inferred from homology"/>
<dbReference type="GO" id="GO:0016020">
    <property type="term" value="C:membrane"/>
    <property type="evidence" value="ECO:0007669"/>
    <property type="project" value="UniProtKB-SubCell"/>
</dbReference>
<name>E3MDY1_CAERE</name>
<gene>
    <name evidence="7" type="primary">Cre-srd-51</name>
    <name evidence="7" type="ORF">CRE_22401</name>
</gene>
<dbReference type="EMBL" id="DS268438">
    <property type="protein sequence ID" value="EFO99560.1"/>
    <property type="molecule type" value="Genomic_DNA"/>
</dbReference>
<dbReference type="PANTHER" id="PTHR22945">
    <property type="entry name" value="SERPENTINE RECEPTOR, CLASS D DELTA"/>
    <property type="match status" value="1"/>
</dbReference>